<proteinExistence type="predicted"/>
<dbReference type="Proteomes" id="UP000001064">
    <property type="component" value="Unassembled WGS sequence"/>
</dbReference>
<evidence type="ECO:0000313" key="2">
    <source>
        <dbReference type="EMBL" id="EGC31198.1"/>
    </source>
</evidence>
<keyword evidence="1" id="KW-0732">Signal</keyword>
<dbReference type="EMBL" id="GL871270">
    <property type="protein sequence ID" value="EGC31198.1"/>
    <property type="molecule type" value="Genomic_DNA"/>
</dbReference>
<dbReference type="InParanoid" id="F0ZXZ3"/>
<keyword evidence="3" id="KW-1185">Reference proteome</keyword>
<dbReference type="KEGG" id="dpp:DICPUDRAFT_156990"/>
<organism evidence="2 3">
    <name type="scientific">Dictyostelium purpureum</name>
    <name type="common">Slime mold</name>
    <dbReference type="NCBI Taxonomy" id="5786"/>
    <lineage>
        <taxon>Eukaryota</taxon>
        <taxon>Amoebozoa</taxon>
        <taxon>Evosea</taxon>
        <taxon>Eumycetozoa</taxon>
        <taxon>Dictyostelia</taxon>
        <taxon>Dictyosteliales</taxon>
        <taxon>Dictyosteliaceae</taxon>
        <taxon>Dictyostelium</taxon>
    </lineage>
</organism>
<reference evidence="3" key="1">
    <citation type="journal article" date="2011" name="Genome Biol.">
        <title>Comparative genomics of the social amoebae Dictyostelium discoideum and Dictyostelium purpureum.</title>
        <authorList>
            <consortium name="US DOE Joint Genome Institute (JGI-PGF)"/>
            <person name="Sucgang R."/>
            <person name="Kuo A."/>
            <person name="Tian X."/>
            <person name="Salerno W."/>
            <person name="Parikh A."/>
            <person name="Feasley C.L."/>
            <person name="Dalin E."/>
            <person name="Tu H."/>
            <person name="Huang E."/>
            <person name="Barry K."/>
            <person name="Lindquist E."/>
            <person name="Shapiro H."/>
            <person name="Bruce D."/>
            <person name="Schmutz J."/>
            <person name="Salamov A."/>
            <person name="Fey P."/>
            <person name="Gaudet P."/>
            <person name="Anjard C."/>
            <person name="Babu M.M."/>
            <person name="Basu S."/>
            <person name="Bushmanova Y."/>
            <person name="van der Wel H."/>
            <person name="Katoh-Kurasawa M."/>
            <person name="Dinh C."/>
            <person name="Coutinho P.M."/>
            <person name="Saito T."/>
            <person name="Elias M."/>
            <person name="Schaap P."/>
            <person name="Kay R.R."/>
            <person name="Henrissat B."/>
            <person name="Eichinger L."/>
            <person name="Rivero F."/>
            <person name="Putnam N.H."/>
            <person name="West C.M."/>
            <person name="Loomis W.F."/>
            <person name="Chisholm R.L."/>
            <person name="Shaulsky G."/>
            <person name="Strassmann J.E."/>
            <person name="Queller D.C."/>
            <person name="Kuspa A."/>
            <person name="Grigoriev I.V."/>
        </authorList>
    </citation>
    <scope>NUCLEOTIDE SEQUENCE [LARGE SCALE GENOMIC DNA]</scope>
    <source>
        <strain evidence="3">QSDP1</strain>
    </source>
</reference>
<evidence type="ECO:0000313" key="3">
    <source>
        <dbReference type="Proteomes" id="UP000001064"/>
    </source>
</evidence>
<dbReference type="VEuPathDB" id="AmoebaDB:DICPUDRAFT_156990"/>
<evidence type="ECO:0000256" key="1">
    <source>
        <dbReference type="SAM" id="SignalP"/>
    </source>
</evidence>
<feature type="chain" id="PRO_5003263938" evidence="1">
    <location>
        <begin position="20"/>
        <end position="318"/>
    </location>
</feature>
<protein>
    <submittedName>
        <fullName evidence="2">Uncharacterized protein</fullName>
    </submittedName>
</protein>
<gene>
    <name evidence="2" type="ORF">DICPUDRAFT_156990</name>
</gene>
<dbReference type="GeneID" id="10506035"/>
<name>F0ZXZ3_DICPU</name>
<dbReference type="AlphaFoldDB" id="F0ZXZ3"/>
<accession>F0ZXZ3</accession>
<feature type="signal peptide" evidence="1">
    <location>
        <begin position="1"/>
        <end position="19"/>
    </location>
</feature>
<dbReference type="RefSeq" id="XP_003292287.1">
    <property type="nucleotide sequence ID" value="XM_003292239.1"/>
</dbReference>
<sequence>MYKSIILLISLIVIIKGSSVPTKVVTFQNGAFVSQFQFYSLTNGSLIDSISAPLDTVIAITSIDTESVTYISNQVGTFNFNSFDFKTQTNKVISSINFPNTNDVTFSFQQILTNAPSLNNVFTIYGKNSTNYFYYLKLDFKNTIYTLVNIGENQILDGSYFSGGYDYFNSSFYYSYVSNYHCITFGSVDVNSLVPTVPERCIMTTTYNPFDINIPVVFNSTKYLISTMSTANSVQFELFAIIEGVIDSLPLFEFFNIANDPKNIIQPINYVTLNNEYLTLALYSSLDKYQYFTISLIDYSMSSVMGSPLSGVDAILTF</sequence>